<dbReference type="EMBL" id="JAUSTO010000002">
    <property type="protein sequence ID" value="MDQ0151643.1"/>
    <property type="molecule type" value="Genomic_DNA"/>
</dbReference>
<feature type="transmembrane region" description="Helical" evidence="1">
    <location>
        <begin position="178"/>
        <end position="201"/>
    </location>
</feature>
<evidence type="ECO:0000256" key="1">
    <source>
        <dbReference type="SAM" id="Phobius"/>
    </source>
</evidence>
<evidence type="ECO:0000313" key="2">
    <source>
        <dbReference type="EMBL" id="MDQ0151643.1"/>
    </source>
</evidence>
<dbReference type="RefSeq" id="WP_330692717.1">
    <property type="nucleotide sequence ID" value="NZ_JAUSTO010000002.1"/>
</dbReference>
<dbReference type="InterPro" id="IPR012652">
    <property type="entry name" value="ThiW"/>
</dbReference>
<dbReference type="NCBIfam" id="TIGR02359">
    <property type="entry name" value="thiW"/>
    <property type="match status" value="1"/>
</dbReference>
<keyword evidence="1" id="KW-0812">Transmembrane</keyword>
<sequence length="237" mass="25669">MKTNQQLTRLSFMGMMIAIGVVISPVLRVEGMCPMAHLINITCAVFLGPYYAFFCALVIGILRMMFMSIPPLALTGAVFGAFLSGMLYRLSRGKLLWAFLGEVIGTGIIGAIISYPVMTHIWGRNGLSWFFYVPSFVAATLIGGSLAFFMLKQMQKSGLLSRFQAALGSRVYTGGSQLLNDSIGIAVLGFVAYLVTVVLVNSFVPEPGAAVNAIKYLVLAAFILGGVLYWALNRRRG</sequence>
<feature type="transmembrane region" description="Helical" evidence="1">
    <location>
        <begin position="39"/>
        <end position="62"/>
    </location>
</feature>
<feature type="transmembrane region" description="Helical" evidence="1">
    <location>
        <begin position="68"/>
        <end position="88"/>
    </location>
</feature>
<accession>A0AAE4AJC1</accession>
<protein>
    <submittedName>
        <fullName evidence="2">Energy coupling factor transporter S component ThiW</fullName>
    </submittedName>
</protein>
<dbReference type="Gene3D" id="1.10.1760.20">
    <property type="match status" value="1"/>
</dbReference>
<proteinExistence type="predicted"/>
<feature type="transmembrane region" description="Helical" evidence="1">
    <location>
        <begin position="129"/>
        <end position="151"/>
    </location>
</feature>
<evidence type="ECO:0000313" key="3">
    <source>
        <dbReference type="Proteomes" id="UP001241537"/>
    </source>
</evidence>
<keyword evidence="1" id="KW-0472">Membrane</keyword>
<keyword evidence="1" id="KW-1133">Transmembrane helix</keyword>
<feature type="transmembrane region" description="Helical" evidence="1">
    <location>
        <begin position="213"/>
        <end position="232"/>
    </location>
</feature>
<dbReference type="Pfam" id="PF09512">
    <property type="entry name" value="ThiW"/>
    <property type="match status" value="1"/>
</dbReference>
<dbReference type="AlphaFoldDB" id="A0AAE4AJC1"/>
<reference evidence="2" key="1">
    <citation type="submission" date="2023-07" db="EMBL/GenBank/DDBJ databases">
        <title>Genomic Encyclopedia of Type Strains, Phase IV (KMG-IV): sequencing the most valuable type-strain genomes for metagenomic binning, comparative biology and taxonomic classification.</title>
        <authorList>
            <person name="Goeker M."/>
        </authorList>
    </citation>
    <scope>NUCLEOTIDE SEQUENCE</scope>
    <source>
        <strain evidence="2">DSM 19659</strain>
    </source>
</reference>
<dbReference type="Proteomes" id="UP001241537">
    <property type="component" value="Unassembled WGS sequence"/>
</dbReference>
<comment type="caution">
    <text evidence="2">The sequence shown here is derived from an EMBL/GenBank/DDBJ whole genome shotgun (WGS) entry which is preliminary data.</text>
</comment>
<gene>
    <name evidence="2" type="ORF">J2S20_000323</name>
</gene>
<feature type="transmembrane region" description="Helical" evidence="1">
    <location>
        <begin position="6"/>
        <end position="27"/>
    </location>
</feature>
<feature type="transmembrane region" description="Helical" evidence="1">
    <location>
        <begin position="95"/>
        <end position="117"/>
    </location>
</feature>
<organism evidence="2 3">
    <name type="scientific">Moryella indoligenes</name>
    <dbReference type="NCBI Taxonomy" id="371674"/>
    <lineage>
        <taxon>Bacteria</taxon>
        <taxon>Bacillati</taxon>
        <taxon>Bacillota</taxon>
        <taxon>Clostridia</taxon>
        <taxon>Lachnospirales</taxon>
        <taxon>Lachnospiraceae</taxon>
        <taxon>Moryella</taxon>
    </lineage>
</organism>
<name>A0AAE4AJC1_9FIRM</name>
<keyword evidence="3" id="KW-1185">Reference proteome</keyword>